<organism evidence="2 3">
    <name type="scientific">Brachionus plicatilis</name>
    <name type="common">Marine rotifer</name>
    <name type="synonym">Brachionus muelleri</name>
    <dbReference type="NCBI Taxonomy" id="10195"/>
    <lineage>
        <taxon>Eukaryota</taxon>
        <taxon>Metazoa</taxon>
        <taxon>Spiralia</taxon>
        <taxon>Gnathifera</taxon>
        <taxon>Rotifera</taxon>
        <taxon>Eurotatoria</taxon>
        <taxon>Monogononta</taxon>
        <taxon>Pseudotrocha</taxon>
        <taxon>Ploima</taxon>
        <taxon>Brachionidae</taxon>
        <taxon>Brachionus</taxon>
    </lineage>
</organism>
<sequence>MEERLDIIKNTHNLGHFKSQTVYSNLSSKYFWKSMKKEIENYINRCNTCLKYDKKGVVEHPALALPIDISVVLKQAASDKKNLDKYLPIVLMSYRKKIHSSTNFTAYELLFGRFMKNLKSSKNKKIKTQNRQKKVTFDTLKIDDEVYIKNEKIQNKFEPSYTGPFFIDRFTENGNYNLKNEKGERIEESYPRWRLKLAKQENLTIYTTTDGLYLVFEPKQQSENWNTISKIPYSPENEDLITQRDINDLMIAESDYLKYTIENELYNEHEHNLYRFCALFSNQLNLFASFDDKFHLISDFNGNKLIVYSKNQLLYIPLCQPVKEITIRASNSCHVDLPIYIKNADNKLVPMFLSNNNFIKSFSQEIHCSLVNDRIILPSHKFSM</sequence>
<name>A0A3M7PBF8_BRAPC</name>
<protein>
    <recommendedName>
        <fullName evidence="1">Integrase zinc-binding domain-containing protein</fullName>
    </recommendedName>
</protein>
<reference evidence="2 3" key="1">
    <citation type="journal article" date="2018" name="Sci. Rep.">
        <title>Genomic signatures of local adaptation to the degree of environmental predictability in rotifers.</title>
        <authorList>
            <person name="Franch-Gras L."/>
            <person name="Hahn C."/>
            <person name="Garcia-Roger E.M."/>
            <person name="Carmona M.J."/>
            <person name="Serra M."/>
            <person name="Gomez A."/>
        </authorList>
    </citation>
    <scope>NUCLEOTIDE SEQUENCE [LARGE SCALE GENOMIC DNA]</scope>
    <source>
        <strain evidence="2">HYR1</strain>
    </source>
</reference>
<evidence type="ECO:0000313" key="2">
    <source>
        <dbReference type="EMBL" id="RMZ96353.1"/>
    </source>
</evidence>
<dbReference type="InterPro" id="IPR050951">
    <property type="entry name" value="Retrovirus_Pol_polyprotein"/>
</dbReference>
<accession>A0A3M7PBF8</accession>
<comment type="caution">
    <text evidence="2">The sequence shown here is derived from an EMBL/GenBank/DDBJ whole genome shotgun (WGS) entry which is preliminary data.</text>
</comment>
<dbReference type="PANTHER" id="PTHR37984">
    <property type="entry name" value="PROTEIN CBG26694"/>
    <property type="match status" value="1"/>
</dbReference>
<feature type="domain" description="Integrase zinc-binding" evidence="1">
    <location>
        <begin position="2"/>
        <end position="53"/>
    </location>
</feature>
<gene>
    <name evidence="2" type="ORF">BpHYR1_033531</name>
</gene>
<dbReference type="Gene3D" id="1.10.340.70">
    <property type="match status" value="1"/>
</dbReference>
<evidence type="ECO:0000259" key="1">
    <source>
        <dbReference type="Pfam" id="PF17921"/>
    </source>
</evidence>
<evidence type="ECO:0000313" key="3">
    <source>
        <dbReference type="Proteomes" id="UP000276133"/>
    </source>
</evidence>
<proteinExistence type="predicted"/>
<keyword evidence="3" id="KW-1185">Reference proteome</keyword>
<dbReference type="Pfam" id="PF17921">
    <property type="entry name" value="Integrase_H2C2"/>
    <property type="match status" value="1"/>
</dbReference>
<dbReference type="InterPro" id="IPR041588">
    <property type="entry name" value="Integrase_H2C2"/>
</dbReference>
<dbReference type="EMBL" id="REGN01012280">
    <property type="protein sequence ID" value="RMZ96353.1"/>
    <property type="molecule type" value="Genomic_DNA"/>
</dbReference>
<dbReference type="PANTHER" id="PTHR37984:SF5">
    <property type="entry name" value="PROTEIN NYNRIN-LIKE"/>
    <property type="match status" value="1"/>
</dbReference>
<dbReference type="Proteomes" id="UP000276133">
    <property type="component" value="Unassembled WGS sequence"/>
</dbReference>
<dbReference type="AlphaFoldDB" id="A0A3M7PBF8"/>